<dbReference type="InterPro" id="IPR019339">
    <property type="entry name" value="CIR_N_dom"/>
</dbReference>
<evidence type="ECO:0000256" key="5">
    <source>
        <dbReference type="ARBA" id="ARBA00023187"/>
    </source>
</evidence>
<evidence type="ECO:0000313" key="10">
    <source>
        <dbReference type="EMBL" id="KAJ1605461.1"/>
    </source>
</evidence>
<feature type="region of interest" description="Disordered" evidence="8">
    <location>
        <begin position="159"/>
        <end position="194"/>
    </location>
</feature>
<keyword evidence="5 7" id="KW-0508">mRNA splicing</keyword>
<comment type="similarity">
    <text evidence="2 7">Belongs to the SLU7 family.</text>
</comment>
<evidence type="ECO:0000256" key="4">
    <source>
        <dbReference type="ARBA" id="ARBA00022728"/>
    </source>
</evidence>
<evidence type="ECO:0000256" key="8">
    <source>
        <dbReference type="SAM" id="MobiDB-lite"/>
    </source>
</evidence>
<evidence type="ECO:0000256" key="3">
    <source>
        <dbReference type="ARBA" id="ARBA00022664"/>
    </source>
</evidence>
<comment type="subcellular location">
    <subcellularLocation>
        <location evidence="1 7">Nucleus</location>
    </subcellularLocation>
</comment>
<accession>A0ABQ8P2L7</accession>
<organism evidence="10 11">
    <name type="scientific">Cryptosporidium canis</name>
    <dbReference type="NCBI Taxonomy" id="195482"/>
    <lineage>
        <taxon>Eukaryota</taxon>
        <taxon>Sar</taxon>
        <taxon>Alveolata</taxon>
        <taxon>Apicomplexa</taxon>
        <taxon>Conoidasida</taxon>
        <taxon>Coccidia</taxon>
        <taxon>Eucoccidiorida</taxon>
        <taxon>Eimeriorina</taxon>
        <taxon>Cryptosporidiidae</taxon>
        <taxon>Cryptosporidium</taxon>
    </lineage>
</organism>
<evidence type="ECO:0000256" key="7">
    <source>
        <dbReference type="RuleBase" id="RU367071"/>
    </source>
</evidence>
<dbReference type="InterPro" id="IPR039974">
    <property type="entry name" value="Splicing_factor_SLU7"/>
</dbReference>
<proteinExistence type="inferred from homology"/>
<sequence>MNVQRISNKASVFLNHKHFHPGNSKNREKVWLAEEKLREEERKQEELLKKRKKEWEIEELRRDLRQSQKKTRSQDEVHSEMERVASGREKLYDVFSDKAEGERSWIKSDNYEEDVLIGDHSSVWGSFYDTDTKKWGFRCCKTTVKGPVCSAFRKSKSRVSEAPDPNLSMTPHSADRLQLEDSEPKMGKTGSLLLNGGKPFSKQCKGVSEFLNILRKSSSSS</sequence>
<gene>
    <name evidence="10" type="ORF">OJ252_3468</name>
</gene>
<keyword evidence="6 7" id="KW-0539">Nucleus</keyword>
<evidence type="ECO:0000313" key="11">
    <source>
        <dbReference type="Proteomes" id="UP001071777"/>
    </source>
</evidence>
<name>A0ABQ8P2L7_9CRYT</name>
<feature type="domain" description="CBF1-interacting co-repressor CIR N-terminal" evidence="9">
    <location>
        <begin position="18"/>
        <end position="54"/>
    </location>
</feature>
<comment type="function">
    <text evidence="7">Involved in pre-mRNA splicing.</text>
</comment>
<dbReference type="PANTHER" id="PTHR12942">
    <property type="entry name" value="STEP II SPLICING FACTOR SLU7"/>
    <property type="match status" value="1"/>
</dbReference>
<evidence type="ECO:0000256" key="6">
    <source>
        <dbReference type="ARBA" id="ARBA00023242"/>
    </source>
</evidence>
<keyword evidence="4 7" id="KW-0747">Spliceosome</keyword>
<protein>
    <recommendedName>
        <fullName evidence="7">Pre-mRNA-splicing factor SLU7</fullName>
    </recommendedName>
</protein>
<dbReference type="Proteomes" id="UP001071777">
    <property type="component" value="Unassembled WGS sequence"/>
</dbReference>
<feature type="region of interest" description="Disordered" evidence="8">
    <location>
        <begin position="64"/>
        <end position="83"/>
    </location>
</feature>
<dbReference type="Pfam" id="PF10197">
    <property type="entry name" value="Cir_N"/>
    <property type="match status" value="1"/>
</dbReference>
<evidence type="ECO:0000256" key="2">
    <source>
        <dbReference type="ARBA" id="ARBA00007203"/>
    </source>
</evidence>
<keyword evidence="3 7" id="KW-0507">mRNA processing</keyword>
<evidence type="ECO:0000259" key="9">
    <source>
        <dbReference type="SMART" id="SM01083"/>
    </source>
</evidence>
<keyword evidence="11" id="KW-1185">Reference proteome</keyword>
<comment type="subunit">
    <text evidence="7">Associated with the spliceosome.</text>
</comment>
<comment type="caution">
    <text evidence="10">The sequence shown here is derived from an EMBL/GenBank/DDBJ whole genome shotgun (WGS) entry which is preliminary data.</text>
</comment>
<evidence type="ECO:0000256" key="1">
    <source>
        <dbReference type="ARBA" id="ARBA00004123"/>
    </source>
</evidence>
<dbReference type="PANTHER" id="PTHR12942:SF2">
    <property type="entry name" value="PRE-MRNA-SPLICING FACTOR SLU7"/>
    <property type="match status" value="1"/>
</dbReference>
<feature type="compositionally biased region" description="Basic and acidic residues" evidence="8">
    <location>
        <begin position="173"/>
        <end position="186"/>
    </location>
</feature>
<reference evidence="10" key="1">
    <citation type="submission" date="2022-10" db="EMBL/GenBank/DDBJ databases">
        <title>Adaptive evolution leads to modifications in subtelomeric GC content in a zoonotic Cryptosporidium species.</title>
        <authorList>
            <person name="Li J."/>
            <person name="Feng Y."/>
            <person name="Xiao L."/>
        </authorList>
    </citation>
    <scope>NUCLEOTIDE SEQUENCE</scope>
    <source>
        <strain evidence="10">25894</strain>
    </source>
</reference>
<dbReference type="EMBL" id="JAPCXB010000177">
    <property type="protein sequence ID" value="KAJ1605461.1"/>
    <property type="molecule type" value="Genomic_DNA"/>
</dbReference>
<dbReference type="SMART" id="SM01083">
    <property type="entry name" value="Cir_N"/>
    <property type="match status" value="1"/>
</dbReference>